<dbReference type="GO" id="GO:0005085">
    <property type="term" value="F:guanyl-nucleotide exchange factor activity"/>
    <property type="evidence" value="ECO:0007669"/>
    <property type="project" value="InterPro"/>
</dbReference>
<protein>
    <recommendedName>
        <fullName evidence="1">GDP/GTP exchange factor Sec2 N-terminal domain-containing protein</fullName>
    </recommendedName>
</protein>
<dbReference type="AlphaFoldDB" id="A0A433A315"/>
<dbReference type="GO" id="GO:0051286">
    <property type="term" value="C:cell tip"/>
    <property type="evidence" value="ECO:0007669"/>
    <property type="project" value="TreeGrafter"/>
</dbReference>
<sequence length="575" mass="64389">MAYECPRCGGQTTSLPLKDPLEPTKNISYVKDVVNSTASVLTTLRQQVKHLVTDNELLNTKFMDSVDKRGELEDNLAVHQMELERVQSENATLQRTVAKFHNMMEQGHLVEATQVRGLMDKLVEERNSKMAIESELEDLSRDLFEEANKMVAAERMAHAATVKRCSMLERRLKEVDELLASQKEQLTELKLTLEQVSNERDNLEVAVNSVLSLSFDEAAAAPISSLHPLSPTRSANKSVTRNSISSVLGKHQHRASCSTASAESKGSLHDSAYFSDACESPVFRDKANLARASHLSFNSDSNANLTFSFALTDARFLEFQDFLDACAQRPATLITNNNNTGFRRTSITTTPLPSTSYHKFLKRIQTEDIDPTLHFMDPTTTQFLSFSRLQKRLNAAMACNALVIERVLTSTLAWRASAPSCALCLHPTSTSSYHTYQYRIVDDTKGPVLQQPNTICHSCRARLASVCAYHGSVRLIQNGLVKDWEPSRVYAELLMRRMGMWMARCGADVAKADGRELVGADDEDADFEDERTVTGIAEEEVKMEEVPGMRPWEGRMDEVRGRDTWREETVAVSCF</sequence>
<dbReference type="SUPFAM" id="SSF144284">
    <property type="entry name" value="Sec2 N-terminal region"/>
    <property type="match status" value="1"/>
</dbReference>
<comment type="caution">
    <text evidence="2">The sequence shown here is derived from an EMBL/GenBank/DDBJ whole genome shotgun (WGS) entry which is preliminary data.</text>
</comment>
<evidence type="ECO:0000259" key="1">
    <source>
        <dbReference type="Pfam" id="PF06428"/>
    </source>
</evidence>
<dbReference type="GO" id="GO:0070319">
    <property type="term" value="C:Golgi to plasma membrane transport vesicle"/>
    <property type="evidence" value="ECO:0007669"/>
    <property type="project" value="TreeGrafter"/>
</dbReference>
<keyword evidence="3" id="KW-1185">Reference proteome</keyword>
<gene>
    <name evidence="2" type="ORF">BC936DRAFT_141031</name>
</gene>
<proteinExistence type="predicted"/>
<dbReference type="PANTHER" id="PTHR14430:SF0">
    <property type="entry name" value="SEC2P DOMAIN-CONTAINING PROTEIN"/>
    <property type="match status" value="1"/>
</dbReference>
<evidence type="ECO:0000313" key="3">
    <source>
        <dbReference type="Proteomes" id="UP000268093"/>
    </source>
</evidence>
<dbReference type="CDD" id="cd21044">
    <property type="entry name" value="Rab11BD_RAB3IP_like"/>
    <property type="match status" value="1"/>
</dbReference>
<dbReference type="InterPro" id="IPR040351">
    <property type="entry name" value="RAB3IL/RAB3IP/Sec2"/>
</dbReference>
<name>A0A433A315_9FUNG</name>
<dbReference type="OrthoDB" id="1748564at2759"/>
<dbReference type="InterPro" id="IPR009449">
    <property type="entry name" value="Sec2_N"/>
</dbReference>
<dbReference type="Pfam" id="PF06428">
    <property type="entry name" value="Sec2p"/>
    <property type="match status" value="1"/>
</dbReference>
<dbReference type="Gene3D" id="6.10.140.910">
    <property type="match status" value="1"/>
</dbReference>
<feature type="domain" description="GDP/GTP exchange factor Sec2 N-terminal" evidence="1">
    <location>
        <begin position="71"/>
        <end position="196"/>
    </location>
</feature>
<dbReference type="GO" id="GO:0006887">
    <property type="term" value="P:exocytosis"/>
    <property type="evidence" value="ECO:0007669"/>
    <property type="project" value="TreeGrafter"/>
</dbReference>
<dbReference type="PANTHER" id="PTHR14430">
    <property type="entry name" value="RABIN3-RELATED"/>
    <property type="match status" value="1"/>
</dbReference>
<dbReference type="Pfam" id="PF25555">
    <property type="entry name" value="RAB3A-like_C"/>
    <property type="match status" value="1"/>
</dbReference>
<accession>A0A433A315</accession>
<dbReference type="Proteomes" id="UP000268093">
    <property type="component" value="Unassembled WGS sequence"/>
</dbReference>
<evidence type="ECO:0000313" key="2">
    <source>
        <dbReference type="EMBL" id="RUO97074.1"/>
    </source>
</evidence>
<organism evidence="2 3">
    <name type="scientific">Jimgerdemannia flammicorona</name>
    <dbReference type="NCBI Taxonomy" id="994334"/>
    <lineage>
        <taxon>Eukaryota</taxon>
        <taxon>Fungi</taxon>
        <taxon>Fungi incertae sedis</taxon>
        <taxon>Mucoromycota</taxon>
        <taxon>Mucoromycotina</taxon>
        <taxon>Endogonomycetes</taxon>
        <taxon>Endogonales</taxon>
        <taxon>Endogonaceae</taxon>
        <taxon>Jimgerdemannia</taxon>
    </lineage>
</organism>
<dbReference type="EMBL" id="RBNI01018546">
    <property type="protein sequence ID" value="RUO97074.1"/>
    <property type="molecule type" value="Genomic_DNA"/>
</dbReference>
<reference evidence="2 3" key="1">
    <citation type="journal article" date="2018" name="New Phytol.">
        <title>Phylogenomics of Endogonaceae and evolution of mycorrhizas within Mucoromycota.</title>
        <authorList>
            <person name="Chang Y."/>
            <person name="Desiro A."/>
            <person name="Na H."/>
            <person name="Sandor L."/>
            <person name="Lipzen A."/>
            <person name="Clum A."/>
            <person name="Barry K."/>
            <person name="Grigoriev I.V."/>
            <person name="Martin F.M."/>
            <person name="Stajich J.E."/>
            <person name="Smith M.E."/>
            <person name="Bonito G."/>
            <person name="Spatafora J.W."/>
        </authorList>
    </citation>
    <scope>NUCLEOTIDE SEQUENCE [LARGE SCALE GENOMIC DNA]</scope>
    <source>
        <strain evidence="2 3">GMNB39</strain>
    </source>
</reference>